<accession>A0A437QA54</accession>
<evidence type="ECO:0000256" key="3">
    <source>
        <dbReference type="ARBA" id="ARBA00023004"/>
    </source>
</evidence>
<evidence type="ECO:0000313" key="6">
    <source>
        <dbReference type="EMBL" id="RVU31395.1"/>
    </source>
</evidence>
<protein>
    <recommendedName>
        <fullName evidence="5">Calcineurin-like phosphoesterase domain-containing protein</fullName>
    </recommendedName>
</protein>
<evidence type="ECO:0000256" key="1">
    <source>
        <dbReference type="ARBA" id="ARBA00022723"/>
    </source>
</evidence>
<dbReference type="Proteomes" id="UP000282818">
    <property type="component" value="Unassembled WGS sequence"/>
</dbReference>
<keyword evidence="3" id="KW-0408">Iron</keyword>
<reference evidence="6 7" key="1">
    <citation type="submission" date="2019-01" db="EMBL/GenBank/DDBJ databases">
        <authorList>
            <person name="Chen W.-M."/>
        </authorList>
    </citation>
    <scope>NUCLEOTIDE SEQUENCE [LARGE SCALE GENOMIC DNA]</scope>
    <source>
        <strain evidence="6 7">HPM-16</strain>
    </source>
</reference>
<feature type="domain" description="Calcineurin-like phosphoesterase" evidence="5">
    <location>
        <begin position="1"/>
        <end position="191"/>
    </location>
</feature>
<evidence type="ECO:0000313" key="7">
    <source>
        <dbReference type="Proteomes" id="UP000282818"/>
    </source>
</evidence>
<dbReference type="GO" id="GO:0016787">
    <property type="term" value="F:hydrolase activity"/>
    <property type="evidence" value="ECO:0007669"/>
    <property type="project" value="UniProtKB-KW"/>
</dbReference>
<dbReference type="Gene3D" id="3.60.21.10">
    <property type="match status" value="1"/>
</dbReference>
<comment type="caution">
    <text evidence="6">The sequence shown here is derived from an EMBL/GenBank/DDBJ whole genome shotgun (WGS) entry which is preliminary data.</text>
</comment>
<dbReference type="AlphaFoldDB" id="A0A437QA54"/>
<sequence length="253" mass="28242">MKLIQITDFHLQETPDTFHNGVDPEVRFNAVLAAIREEHADCDLLLMTGDLAHHGYESAYQRIEMATRHLAKQRCWLPGNHDDASKMQRFTELAQQRLIMAPWDILLLDSTSQPDGVGSGSLADAELERLANFLQAPKAPFQMVALHHPPLPVGSRWQDEIRLGNSTEFLSIVERYASNALKLVVCGHLHQAHELALAEAQLISTPATAAQFVSFQATPQIELRGDASLPAYRWFELDSNGCFKSAVERVPLV</sequence>
<evidence type="ECO:0000256" key="4">
    <source>
        <dbReference type="ARBA" id="ARBA00025742"/>
    </source>
</evidence>
<comment type="similarity">
    <text evidence="4">Belongs to the cyclic nucleotide phosphodiesterase class-III family.</text>
</comment>
<dbReference type="EMBL" id="SACQ01000002">
    <property type="protein sequence ID" value="RVU31395.1"/>
    <property type="molecule type" value="Genomic_DNA"/>
</dbReference>
<name>A0A437QA54_9GAMM</name>
<keyword evidence="7" id="KW-1185">Reference proteome</keyword>
<evidence type="ECO:0000256" key="2">
    <source>
        <dbReference type="ARBA" id="ARBA00022801"/>
    </source>
</evidence>
<dbReference type="GO" id="GO:0046872">
    <property type="term" value="F:metal ion binding"/>
    <property type="evidence" value="ECO:0007669"/>
    <property type="project" value="UniProtKB-KW"/>
</dbReference>
<dbReference type="PANTHER" id="PTHR42988:SF2">
    <property type="entry name" value="CYCLIC NUCLEOTIDE PHOSPHODIESTERASE CBUA0032-RELATED"/>
    <property type="match status" value="1"/>
</dbReference>
<organism evidence="6 7">
    <name type="scientific">Neptunomonas marina</name>
    <dbReference type="NCBI Taxonomy" id="1815562"/>
    <lineage>
        <taxon>Bacteria</taxon>
        <taxon>Pseudomonadati</taxon>
        <taxon>Pseudomonadota</taxon>
        <taxon>Gammaproteobacteria</taxon>
        <taxon>Oceanospirillales</taxon>
        <taxon>Oceanospirillaceae</taxon>
        <taxon>Neptunomonas</taxon>
    </lineage>
</organism>
<evidence type="ECO:0000259" key="5">
    <source>
        <dbReference type="Pfam" id="PF00149"/>
    </source>
</evidence>
<dbReference type="Pfam" id="PF00149">
    <property type="entry name" value="Metallophos"/>
    <property type="match status" value="1"/>
</dbReference>
<dbReference type="InterPro" id="IPR004843">
    <property type="entry name" value="Calcineurin-like_PHP"/>
</dbReference>
<gene>
    <name evidence="6" type="ORF">EOE65_05260</name>
</gene>
<dbReference type="SUPFAM" id="SSF56300">
    <property type="entry name" value="Metallo-dependent phosphatases"/>
    <property type="match status" value="1"/>
</dbReference>
<keyword evidence="2" id="KW-0378">Hydrolase</keyword>
<dbReference type="InterPro" id="IPR050884">
    <property type="entry name" value="CNP_phosphodiesterase-III"/>
</dbReference>
<dbReference type="PANTHER" id="PTHR42988">
    <property type="entry name" value="PHOSPHOHYDROLASE"/>
    <property type="match status" value="1"/>
</dbReference>
<dbReference type="InterPro" id="IPR029052">
    <property type="entry name" value="Metallo-depent_PP-like"/>
</dbReference>
<keyword evidence="1" id="KW-0479">Metal-binding</keyword>
<proteinExistence type="inferred from homology"/>
<dbReference type="RefSeq" id="WP_127693253.1">
    <property type="nucleotide sequence ID" value="NZ_SACQ01000002.1"/>
</dbReference>